<dbReference type="AlphaFoldDB" id="A0A8S1IPN8"/>
<dbReference type="SMART" id="SM00220">
    <property type="entry name" value="S_TKc"/>
    <property type="match status" value="1"/>
</dbReference>
<gene>
    <name evidence="3" type="ORF">OSTQU699_LOCUS731</name>
    <name evidence="4" type="ORF">OSTQU699_LOCUS733</name>
</gene>
<evidence type="ECO:0000313" key="5">
    <source>
        <dbReference type="Proteomes" id="UP000708148"/>
    </source>
</evidence>
<feature type="domain" description="Protein kinase" evidence="2">
    <location>
        <begin position="167"/>
        <end position="439"/>
    </location>
</feature>
<dbReference type="InterPro" id="IPR035093">
    <property type="entry name" value="RelE/ParE_toxin_dom_sf"/>
</dbReference>
<sequence length="444" mass="49680">MIRTDSIRKLSDFRTDASGHLRRLEELGGVEILTVNGEAKGVVMSPKVFDELAEKAHQADITAAILRADSYTLSLDEQIGYLLGEGVSVSTVDGWYSQIRAAIDHLIEMPRLYPVDEFQTEAVGVETRKITAGDYLVFYQVDDGDRLVLLVAFVHGATRAQGLIPEASHVEHVGQGGQKQVFKADLNGTTYAVKFCSLPRNEEDDEDPGVEAEARLQREIEIMRKCDSDHMVRLGPIDLTITQHGDERLIYFAEEYIVGKDLAACLKDGVFEPEETVRLGLEISDAIRSLWSLDKIHRDIKPQNIMRRDRDGSFVLLDAGFAFDLHGESLSQGLFVGTMAYSPIEQFDYSRRRTSLDFRLDMYSLGVTMYHMVTGIHPFRGPGDRSQTMLANIRNGKPAKPSSHNGKVSKELDTTILRMMGRSPHQRFRTIDMLTESLRKAGGA</sequence>
<organism evidence="3 5">
    <name type="scientific">Ostreobium quekettii</name>
    <dbReference type="NCBI Taxonomy" id="121088"/>
    <lineage>
        <taxon>Eukaryota</taxon>
        <taxon>Viridiplantae</taxon>
        <taxon>Chlorophyta</taxon>
        <taxon>core chlorophytes</taxon>
        <taxon>Ulvophyceae</taxon>
        <taxon>TCBD clade</taxon>
        <taxon>Bryopsidales</taxon>
        <taxon>Ostreobineae</taxon>
        <taxon>Ostreobiaceae</taxon>
        <taxon>Ostreobium</taxon>
    </lineage>
</organism>
<dbReference type="InterPro" id="IPR045269">
    <property type="entry name" value="Atg1-like"/>
</dbReference>
<dbReference type="Pfam" id="PF00069">
    <property type="entry name" value="Pkinase"/>
    <property type="match status" value="1"/>
</dbReference>
<proteinExistence type="predicted"/>
<name>A0A8S1IPN8_9CHLO</name>
<protein>
    <recommendedName>
        <fullName evidence="2">Protein kinase domain-containing protein</fullName>
    </recommendedName>
</protein>
<dbReference type="GO" id="GO:0010506">
    <property type="term" value="P:regulation of autophagy"/>
    <property type="evidence" value="ECO:0007669"/>
    <property type="project" value="InterPro"/>
</dbReference>
<dbReference type="EMBL" id="CAJHUC010000334">
    <property type="protein sequence ID" value="CAD7695372.1"/>
    <property type="molecule type" value="Genomic_DNA"/>
</dbReference>
<dbReference type="InterPro" id="IPR007712">
    <property type="entry name" value="RelE/ParE_toxin"/>
</dbReference>
<keyword evidence="1" id="KW-1277">Toxin-antitoxin system</keyword>
<reference evidence="3" key="1">
    <citation type="submission" date="2020-12" db="EMBL/GenBank/DDBJ databases">
        <authorList>
            <person name="Iha C."/>
        </authorList>
    </citation>
    <scope>NUCLEOTIDE SEQUENCE</scope>
</reference>
<dbReference type="Gene3D" id="1.10.510.10">
    <property type="entry name" value="Transferase(Phosphotransferase) domain 1"/>
    <property type="match status" value="1"/>
</dbReference>
<dbReference type="GO" id="GO:0004674">
    <property type="term" value="F:protein serine/threonine kinase activity"/>
    <property type="evidence" value="ECO:0007669"/>
    <property type="project" value="InterPro"/>
</dbReference>
<evidence type="ECO:0000313" key="3">
    <source>
        <dbReference type="EMBL" id="CAD7695370.1"/>
    </source>
</evidence>
<comment type="caution">
    <text evidence="3">The sequence shown here is derived from an EMBL/GenBank/DDBJ whole genome shotgun (WGS) entry which is preliminary data.</text>
</comment>
<evidence type="ECO:0000259" key="2">
    <source>
        <dbReference type="PROSITE" id="PS50011"/>
    </source>
</evidence>
<dbReference type="Gene3D" id="3.30.2310.20">
    <property type="entry name" value="RelE-like"/>
    <property type="match status" value="1"/>
</dbReference>
<dbReference type="EMBL" id="CAJHUC010000334">
    <property type="protein sequence ID" value="CAD7695370.1"/>
    <property type="molecule type" value="Genomic_DNA"/>
</dbReference>
<accession>A0A8S1IPN8</accession>
<dbReference type="PANTHER" id="PTHR24348">
    <property type="entry name" value="SERINE/THREONINE-PROTEIN KINASE UNC-51-RELATED"/>
    <property type="match status" value="1"/>
</dbReference>
<dbReference type="Pfam" id="PF05016">
    <property type="entry name" value="ParE_toxin"/>
    <property type="match status" value="1"/>
</dbReference>
<dbReference type="GO" id="GO:0005524">
    <property type="term" value="F:ATP binding"/>
    <property type="evidence" value="ECO:0007669"/>
    <property type="project" value="InterPro"/>
</dbReference>
<evidence type="ECO:0000313" key="4">
    <source>
        <dbReference type="EMBL" id="CAD7695372.1"/>
    </source>
</evidence>
<evidence type="ECO:0000256" key="1">
    <source>
        <dbReference type="ARBA" id="ARBA00022649"/>
    </source>
</evidence>
<keyword evidence="5" id="KW-1185">Reference proteome</keyword>
<dbReference type="SUPFAM" id="SSF56112">
    <property type="entry name" value="Protein kinase-like (PK-like)"/>
    <property type="match status" value="1"/>
</dbReference>
<dbReference type="InterPro" id="IPR011009">
    <property type="entry name" value="Kinase-like_dom_sf"/>
</dbReference>
<dbReference type="InterPro" id="IPR000719">
    <property type="entry name" value="Prot_kinase_dom"/>
</dbReference>
<dbReference type="CDD" id="cd14014">
    <property type="entry name" value="STKc_PknB_like"/>
    <property type="match status" value="1"/>
</dbReference>
<dbReference type="Proteomes" id="UP000708148">
    <property type="component" value="Unassembled WGS sequence"/>
</dbReference>
<dbReference type="OrthoDB" id="10013850at2759"/>
<dbReference type="PROSITE" id="PS50011">
    <property type="entry name" value="PROTEIN_KINASE_DOM"/>
    <property type="match status" value="1"/>
</dbReference>
<dbReference type="GO" id="GO:0005737">
    <property type="term" value="C:cytoplasm"/>
    <property type="evidence" value="ECO:0007669"/>
    <property type="project" value="TreeGrafter"/>
</dbReference>